<sequence>MSWFQNLIPETIKKSVCSCLIKRYLSEFIENEITRDQLNLDLYNGRATAERISLAVEALNKLGESQNWPIEFVDGYIEKIHITVPWTAIFKESTQVEICGLKLTVQPKQQVEDAKSMFESMWNSMTSSMHLAEQYTEEVAAKKDSNTPAFEGIELFAETIDTVVRKIRVKFVDAVIQIEHLPKEAQKGVGLIMNIDFMEYYDDFCVENNAKQDTIDPSTDDPEKAYLVDAITTKNVVIKGIALSTVEFSSDERTVSRSLISENIAEPEEAFAEAIPLQQQGGSDELLDEEQRHVILCGKCFGNQEVKIRLKQSANLSGPKVAIEVNLGSLVLFLSPRQFHILMELMEGFSSPDLEDNSNVMHRNQPQPRPMTERDYQIVEEQLAQMTSPRNLQGLNLAYSHGWSTGYLDDDDDQYIPMRATDTTMYDSAMSGFSSSLESSVVSNISATDITRRRVTNIDSDPTAEISHFQVRIASVTAILLQADILPASALRSVYIRQMQSYAEKFFVNISGETFSGLVTDGFDALHTVLNASCSDLNHLRILASPLKVEGNETTIHKAFSISGFLTSSKLELSECLYTTECKLFPLIRFEVDPNTTSYSNPNLYLKFKHVQQMHNRGTERKRGPKTELFMVLDRCTVDFDVSIIDRLTSVLYYPKICTTLLNETGIYANKPVSSSIPTTAKKFMRDLKVSCPLLNFKLRFPIPDLRPATDMSKSFWFERNVRPDFMVLALHDITFRTIFQSGKDFNEYNIDARLLDIYYYENEYSSGSHVARSQKEEMGEENNQNIRLSIKMYPQKLDEEQEEFLVDPMTHSCYGVFENQNNPEPGPFGKKRVVHESDTPHQNIKKDDSEEQVIPGDKPEMESFIASTTSNVELLVEVYMAEVSILIASKHVYELIYNRLNNDLFLWEPQAPRPAGNKMSTYGNIDDQYIVANTGRQYDSDSGSSEDDEPPAVFHSAYDSKYKHNQETVATKKGSSRFALSLNIDQGIVSLHPPLRDTLGNIIPEQTGELLLNIIQTNVFIVNGYKGDSDLGYVCVQVKDAQLYHCDIQSEQSKTLRTLGAISDHLFPTIYHSDKKCFPCNMPSKCTADREIFTAAVKIQANHDTHHVKVVTVSIGLNQATLRHKMVQHSNSWIAHLIDYFNVQDYPITGYLPKDVLTEMHLHMWDCAVDYRPLNLPLRSLITVGNFSISSHLTAVANTSTLTMMFEDCGLFLSDKGPPRNGVPSNVKVDLRKDYVNVMEVTLFEISIKTSDKRNTSSPHIDLRASINKLFIRTCSDSGRALFQLLTYYINDGDLSPEPQDNESTNSSPHRNMEEELLALERSTETLSQNQQDYVNQMLEDAMKESPKSSKTQLSRPVGAGAKLFYFPGEKEALDELPGQTIPSVTTDLGPINMFHFGGKEQKKDEDDYYMVDKMSLDEEKPEITWFSQEMLLEENNFVRPDSKRDILAHPRNFPMPVSRYVLREMSITWEMYGGNDFQQKEKKIKKEVTFSEDKLSESVSFSNTKQSNQITFNKAGKSSHNESWIKKGGENRDHTVLMELELTKVKISHEVYPEITPQASRQVLSISDITIRDKLQSSQLNKFLYQYSSQPLPRQARSDMVVVKALHSRRDPHLNRKECDLKISLLPIRLNIDQDSLFFLIGFFKELNGEPQKSDEAKEESSTAVHHEPIMTTSLDENVITEREAKEAVAENLILLESRYHVDSEEKNTSSASTTNVTDDSPIYFRLIEFSRDVLIRLDYVGKRVDLRQGSLTGLLMGLTYLKCSEIRLKRIVHPYGILGFNKLVAFLVDHWLTDIKKNQLSNILTGVGPMKAVIQLFQGLKDLFWLPIEQYQKDGRIVRGLQRGANSFTTSTAMAALELTSRLIYFIQMTAETAYDMLSPGPSLRTRRLAKRKGRKKRYQQPQDIREGLMNACMVVKEGIGETADNIIQVAASEREQKGISGAVGAVIRQIPPTTIKPVIIALDATNNVLGGMQSQLRPDVRREENEKWLEDL</sequence>
<proteinExistence type="inferred from homology"/>
<keyword evidence="13" id="KW-1185">Reference proteome</keyword>
<comment type="similarity">
    <text evidence="3">Belongs to the ATG2 family.</text>
</comment>
<evidence type="ECO:0000256" key="8">
    <source>
        <dbReference type="ARBA" id="ARBA00023055"/>
    </source>
</evidence>
<comment type="catalytic activity">
    <reaction evidence="11">
        <text>a 1,2-diacyl-sn-glycero-3-phosphoethanolamine(in) = a 1,2-diacyl-sn-glycero-3-phosphoethanolamine(out)</text>
        <dbReference type="Rhea" id="RHEA:38895"/>
        <dbReference type="ChEBI" id="CHEBI:64612"/>
    </reaction>
</comment>
<evidence type="ECO:0000313" key="12">
    <source>
        <dbReference type="EMBL" id="KAL1512538.1"/>
    </source>
</evidence>
<dbReference type="Pfam" id="PF13329">
    <property type="entry name" value="ATG2_CAD"/>
    <property type="match status" value="2"/>
</dbReference>
<dbReference type="GO" id="GO:0034045">
    <property type="term" value="C:phagophore assembly site membrane"/>
    <property type="evidence" value="ECO:0007669"/>
    <property type="project" value="UniProtKB-SubCell"/>
</dbReference>
<evidence type="ECO:0000256" key="10">
    <source>
        <dbReference type="ARBA" id="ARBA00024479"/>
    </source>
</evidence>
<comment type="subcellular location">
    <subcellularLocation>
        <location evidence="1">Endoplasmic reticulum membrane</location>
        <topology evidence="1">Peripheral membrane protein</topology>
    </subcellularLocation>
    <subcellularLocation>
        <location evidence="2">Preautophagosomal structure membrane</location>
        <topology evidence="2">Peripheral membrane protein</topology>
    </subcellularLocation>
</comment>
<keyword evidence="9" id="KW-0472">Membrane</keyword>
<name>A0ABD1F4N9_HYPHA</name>
<evidence type="ECO:0000256" key="9">
    <source>
        <dbReference type="ARBA" id="ARBA00023136"/>
    </source>
</evidence>
<dbReference type="GO" id="GO:0006914">
    <property type="term" value="P:autophagy"/>
    <property type="evidence" value="ECO:0007669"/>
    <property type="project" value="UniProtKB-KW"/>
</dbReference>
<dbReference type="Proteomes" id="UP001566132">
    <property type="component" value="Unassembled WGS sequence"/>
</dbReference>
<evidence type="ECO:0000256" key="4">
    <source>
        <dbReference type="ARBA" id="ARBA00018070"/>
    </source>
</evidence>
<dbReference type="EMBL" id="JBDJPC010000002">
    <property type="protein sequence ID" value="KAL1512538.1"/>
    <property type="molecule type" value="Genomic_DNA"/>
</dbReference>
<keyword evidence="8" id="KW-0445">Lipid transport</keyword>
<keyword evidence="5" id="KW-0813">Transport</keyword>
<protein>
    <recommendedName>
        <fullName evidence="4">Autophagy-related protein 2</fullName>
    </recommendedName>
</protein>
<evidence type="ECO:0000256" key="3">
    <source>
        <dbReference type="ARBA" id="ARBA00009714"/>
    </source>
</evidence>
<evidence type="ECO:0000256" key="5">
    <source>
        <dbReference type="ARBA" id="ARBA00022448"/>
    </source>
</evidence>
<evidence type="ECO:0000256" key="2">
    <source>
        <dbReference type="ARBA" id="ARBA00004623"/>
    </source>
</evidence>
<gene>
    <name evidence="12" type="ORF">ABEB36_002120</name>
</gene>
<dbReference type="PANTHER" id="PTHR13190:SF1">
    <property type="entry name" value="AUTOPHAGY-RELATED 2, ISOFORM A"/>
    <property type="match status" value="1"/>
</dbReference>
<comment type="caution">
    <text evidence="12">The sequence shown here is derived from an EMBL/GenBank/DDBJ whole genome shotgun (WGS) entry which is preliminary data.</text>
</comment>
<reference evidence="12 13" key="1">
    <citation type="submission" date="2024-05" db="EMBL/GenBank/DDBJ databases">
        <title>Genetic variation in Jamaican populations of the coffee berry borer (Hypothenemus hampei).</title>
        <authorList>
            <person name="Errbii M."/>
            <person name="Myrie A."/>
        </authorList>
    </citation>
    <scope>NUCLEOTIDE SEQUENCE [LARGE SCALE GENOMIC DNA]</scope>
    <source>
        <strain evidence="12">JA-Hopewell-2020-01-JO</strain>
        <tissue evidence="12">Whole body</tissue>
    </source>
</reference>
<dbReference type="PANTHER" id="PTHR13190">
    <property type="entry name" value="AUTOPHAGY-RELATED 2, ISOFORM A"/>
    <property type="match status" value="1"/>
</dbReference>
<keyword evidence="6" id="KW-0256">Endoplasmic reticulum</keyword>
<evidence type="ECO:0000256" key="11">
    <source>
        <dbReference type="ARBA" id="ARBA00024615"/>
    </source>
</evidence>
<evidence type="ECO:0000256" key="6">
    <source>
        <dbReference type="ARBA" id="ARBA00022824"/>
    </source>
</evidence>
<evidence type="ECO:0000313" key="13">
    <source>
        <dbReference type="Proteomes" id="UP001566132"/>
    </source>
</evidence>
<evidence type="ECO:0000256" key="1">
    <source>
        <dbReference type="ARBA" id="ARBA00004406"/>
    </source>
</evidence>
<dbReference type="InterPro" id="IPR026849">
    <property type="entry name" value="ATG2"/>
</dbReference>
<accession>A0ABD1F4N9</accession>
<dbReference type="GO" id="GO:0006869">
    <property type="term" value="P:lipid transport"/>
    <property type="evidence" value="ECO:0007669"/>
    <property type="project" value="UniProtKB-KW"/>
</dbReference>
<evidence type="ECO:0000256" key="7">
    <source>
        <dbReference type="ARBA" id="ARBA00023006"/>
    </source>
</evidence>
<comment type="catalytic activity">
    <reaction evidence="10">
        <text>a 1,2-diacyl-sn-glycero-3-phospho-L-serine(in) = a 1,2-diacyl-sn-glycero-3-phospho-L-serine(out)</text>
        <dbReference type="Rhea" id="RHEA:38663"/>
        <dbReference type="ChEBI" id="CHEBI:57262"/>
    </reaction>
</comment>
<organism evidence="12 13">
    <name type="scientific">Hypothenemus hampei</name>
    <name type="common">Coffee berry borer</name>
    <dbReference type="NCBI Taxonomy" id="57062"/>
    <lineage>
        <taxon>Eukaryota</taxon>
        <taxon>Metazoa</taxon>
        <taxon>Ecdysozoa</taxon>
        <taxon>Arthropoda</taxon>
        <taxon>Hexapoda</taxon>
        <taxon>Insecta</taxon>
        <taxon>Pterygota</taxon>
        <taxon>Neoptera</taxon>
        <taxon>Endopterygota</taxon>
        <taxon>Coleoptera</taxon>
        <taxon>Polyphaga</taxon>
        <taxon>Cucujiformia</taxon>
        <taxon>Curculionidae</taxon>
        <taxon>Scolytinae</taxon>
        <taxon>Hypothenemus</taxon>
    </lineage>
</organism>
<dbReference type="GO" id="GO:0005789">
    <property type="term" value="C:endoplasmic reticulum membrane"/>
    <property type="evidence" value="ECO:0007669"/>
    <property type="project" value="UniProtKB-SubCell"/>
</dbReference>
<keyword evidence="7" id="KW-0072">Autophagy</keyword>